<dbReference type="Proteomes" id="UP000784294">
    <property type="component" value="Unassembled WGS sequence"/>
</dbReference>
<feature type="compositionally biased region" description="Low complexity" evidence="1">
    <location>
        <begin position="45"/>
        <end position="54"/>
    </location>
</feature>
<gene>
    <name evidence="2" type="ORF">PXEA_LOCUS27306</name>
</gene>
<sequence>MKSKNESNSAFYRARRPSPLSSDFMNINDPNQSITKHHSIRGIQSKDSSSGLQSSKRKFSFNKDPERRQAHMEKLLQAERRRSFTTVGSLLQRPCLPSSGQQGKEGDEIVYPASDQVKHRWRRLIACRNPVSGGQKRLPMTSWCNTERLSPNLTPVDNSNPNSTAENSVNCLDGDSSDTEPGNQVEETFPMQAVRQPFFEISSLISPGNHVFLDDRLGNPSTGTIADNCIEEPFDLDQLHSPSIEELAQIAMGFSSPVELALENLSEEDPLSGSRDDTESFSDSLLEAGWPQSMRAADELANGCIVSDQVTSIAASPLVGQIGEESESYTSLNRSSPIDNLEIYFHPSLCANPTISTATPSFAHSNSLFPSASSSSSSSSSTSPLAFSIASTTPLIVPAQQAQDTASPDGLCELR</sequence>
<protein>
    <submittedName>
        <fullName evidence="2">Uncharacterized protein</fullName>
    </submittedName>
</protein>
<dbReference type="EMBL" id="CAAALY010246582">
    <property type="protein sequence ID" value="VEL33866.1"/>
    <property type="molecule type" value="Genomic_DNA"/>
</dbReference>
<feature type="region of interest" description="Disordered" evidence="1">
    <location>
        <begin position="149"/>
        <end position="183"/>
    </location>
</feature>
<feature type="compositionally biased region" description="Polar residues" evidence="1">
    <location>
        <begin position="149"/>
        <end position="170"/>
    </location>
</feature>
<evidence type="ECO:0000313" key="2">
    <source>
        <dbReference type="EMBL" id="VEL33866.1"/>
    </source>
</evidence>
<name>A0A448XDA7_9PLAT</name>
<dbReference type="AlphaFoldDB" id="A0A448XDA7"/>
<feature type="compositionally biased region" description="Polar residues" evidence="1">
    <location>
        <begin position="19"/>
        <end position="34"/>
    </location>
</feature>
<proteinExistence type="predicted"/>
<reference evidence="2" key="1">
    <citation type="submission" date="2018-11" db="EMBL/GenBank/DDBJ databases">
        <authorList>
            <consortium name="Pathogen Informatics"/>
        </authorList>
    </citation>
    <scope>NUCLEOTIDE SEQUENCE</scope>
</reference>
<accession>A0A448XDA7</accession>
<feature type="compositionally biased region" description="Polar residues" evidence="1">
    <location>
        <begin position="1"/>
        <end position="10"/>
    </location>
</feature>
<evidence type="ECO:0000313" key="3">
    <source>
        <dbReference type="Proteomes" id="UP000784294"/>
    </source>
</evidence>
<keyword evidence="3" id="KW-1185">Reference proteome</keyword>
<comment type="caution">
    <text evidence="2">The sequence shown here is derived from an EMBL/GenBank/DDBJ whole genome shotgun (WGS) entry which is preliminary data.</text>
</comment>
<feature type="region of interest" description="Disordered" evidence="1">
    <location>
        <begin position="1"/>
        <end position="68"/>
    </location>
</feature>
<evidence type="ECO:0000256" key="1">
    <source>
        <dbReference type="SAM" id="MobiDB-lite"/>
    </source>
</evidence>
<organism evidence="2 3">
    <name type="scientific">Protopolystoma xenopodis</name>
    <dbReference type="NCBI Taxonomy" id="117903"/>
    <lineage>
        <taxon>Eukaryota</taxon>
        <taxon>Metazoa</taxon>
        <taxon>Spiralia</taxon>
        <taxon>Lophotrochozoa</taxon>
        <taxon>Platyhelminthes</taxon>
        <taxon>Monogenea</taxon>
        <taxon>Polyopisthocotylea</taxon>
        <taxon>Polystomatidea</taxon>
        <taxon>Polystomatidae</taxon>
        <taxon>Protopolystoma</taxon>
    </lineage>
</organism>